<accession>F4Q9J7</accession>
<dbReference type="PIRSF" id="PIRSF002116">
    <property type="entry name" value="Ribosomal_S4"/>
    <property type="match status" value="1"/>
</dbReference>
<reference evidence="9" key="1">
    <citation type="journal article" date="2011" name="Genome Res.">
        <title>Phylogeny-wide analysis of social amoeba genomes highlights ancient origins for complex intercellular communication.</title>
        <authorList>
            <person name="Heidel A.J."/>
            <person name="Lawal H.M."/>
            <person name="Felder M."/>
            <person name="Schilde C."/>
            <person name="Helps N.R."/>
            <person name="Tunggal B."/>
            <person name="Rivero F."/>
            <person name="John U."/>
            <person name="Schleicher M."/>
            <person name="Eichinger L."/>
            <person name="Platzer M."/>
            <person name="Noegel A.A."/>
            <person name="Schaap P."/>
            <person name="Gloeckner G."/>
        </authorList>
    </citation>
    <scope>NUCLEOTIDE SEQUENCE [LARGE SCALE GENOMIC DNA]</scope>
    <source>
        <strain evidence="9">SH3</strain>
    </source>
</reference>
<dbReference type="PROSITE" id="PS50889">
    <property type="entry name" value="S4"/>
    <property type="match status" value="1"/>
</dbReference>
<dbReference type="Pfam" id="PF00900">
    <property type="entry name" value="Ribosomal_S4e"/>
    <property type="match status" value="1"/>
</dbReference>
<dbReference type="InterPro" id="IPR000876">
    <property type="entry name" value="Ribosomal_eS4"/>
</dbReference>
<organism evidence="8 9">
    <name type="scientific">Cavenderia fasciculata</name>
    <name type="common">Slime mold</name>
    <name type="synonym">Dictyostelium fasciculatum</name>
    <dbReference type="NCBI Taxonomy" id="261658"/>
    <lineage>
        <taxon>Eukaryota</taxon>
        <taxon>Amoebozoa</taxon>
        <taxon>Evosea</taxon>
        <taxon>Eumycetozoa</taxon>
        <taxon>Dictyostelia</taxon>
        <taxon>Acytosteliales</taxon>
        <taxon>Cavenderiaceae</taxon>
        <taxon>Cavenderia</taxon>
    </lineage>
</organism>
<dbReference type="GO" id="GO:0019843">
    <property type="term" value="F:rRNA binding"/>
    <property type="evidence" value="ECO:0007669"/>
    <property type="project" value="UniProtKB-UniRule"/>
</dbReference>
<dbReference type="InterPro" id="IPR002942">
    <property type="entry name" value="S4_RNA-bd"/>
</dbReference>
<dbReference type="KEGG" id="dfa:DFA_10200"/>
<keyword evidence="4 6" id="KW-0689">Ribosomal protein</keyword>
<keyword evidence="3 6" id="KW-0694">RNA-binding</keyword>
<evidence type="ECO:0000256" key="2">
    <source>
        <dbReference type="ARBA" id="ARBA00022730"/>
    </source>
</evidence>
<keyword evidence="5 6" id="KW-0687">Ribonucleoprotein</keyword>
<dbReference type="SUPFAM" id="SSF55174">
    <property type="entry name" value="Alpha-L RNA-binding motif"/>
    <property type="match status" value="1"/>
</dbReference>
<dbReference type="PANTHER" id="PTHR11581:SF0">
    <property type="entry name" value="SMALL RIBOSOMAL SUBUNIT PROTEIN ES4"/>
    <property type="match status" value="1"/>
</dbReference>
<sequence length="266" mass="29914">MNARGPKKHLKRLAAPAHWMLDKLAGKYAPRPRPGPHKLRECLPLIILIRNRLKYALTAQECTMVLMQRLVKINGVVRTDPKFPVGFMDVITIDKTKENFRLLYDTKGHFQLQRIQPSEAKFILTRVTKVETGIHGIPYLHTEDGHTHRYPDPEIHRHDTVKVDLETGKIAAHIPLATHNLCMIIGGHNTGRVGIINNIEKHPGSFDVAYITDSVGHSFATRLSNVFIIGQGQTTFVSLPAGKGVRRSAVDERNDALRKRGEKIDA</sequence>
<feature type="domain" description="RNA-binding S4" evidence="7">
    <location>
        <begin position="43"/>
        <end position="107"/>
    </location>
</feature>
<dbReference type="FunFam" id="2.30.30.30:FF:000005">
    <property type="entry name" value="40S ribosomal protein S4"/>
    <property type="match status" value="1"/>
</dbReference>
<dbReference type="InterPro" id="IPR013843">
    <property type="entry name" value="Ribosomal_eS4_N"/>
</dbReference>
<dbReference type="PANTHER" id="PTHR11581">
    <property type="entry name" value="30S/40S RIBOSOMAL PROTEIN S4"/>
    <property type="match status" value="1"/>
</dbReference>
<dbReference type="Pfam" id="PF01479">
    <property type="entry name" value="S4"/>
    <property type="match status" value="1"/>
</dbReference>
<dbReference type="RefSeq" id="XP_004354108.1">
    <property type="nucleotide sequence ID" value="XM_004354056.1"/>
</dbReference>
<dbReference type="InterPro" id="IPR014722">
    <property type="entry name" value="Rib_uL2_dom2"/>
</dbReference>
<dbReference type="CDD" id="cd06087">
    <property type="entry name" value="KOW_RPS4"/>
    <property type="match status" value="1"/>
</dbReference>
<evidence type="ECO:0000256" key="6">
    <source>
        <dbReference type="PIRNR" id="PIRNR002116"/>
    </source>
</evidence>
<dbReference type="InterPro" id="IPR041982">
    <property type="entry name" value="Ribosomal_eS4_KOW"/>
</dbReference>
<dbReference type="FunFam" id="2.40.50.740:FF:000001">
    <property type="entry name" value="40S ribosomal protein S4"/>
    <property type="match status" value="1"/>
</dbReference>
<dbReference type="Pfam" id="PF16121">
    <property type="entry name" value="40S_S4_C"/>
    <property type="match status" value="1"/>
</dbReference>
<dbReference type="OMA" id="GHIQLNL"/>
<dbReference type="STRING" id="1054147.F4Q9J7"/>
<evidence type="ECO:0000256" key="1">
    <source>
        <dbReference type="ARBA" id="ARBA00007500"/>
    </source>
</evidence>
<dbReference type="GO" id="GO:0006412">
    <property type="term" value="P:translation"/>
    <property type="evidence" value="ECO:0007669"/>
    <property type="project" value="InterPro"/>
</dbReference>
<dbReference type="GO" id="GO:0022627">
    <property type="term" value="C:cytosolic small ribosomal subunit"/>
    <property type="evidence" value="ECO:0007669"/>
    <property type="project" value="TreeGrafter"/>
</dbReference>
<evidence type="ECO:0000256" key="5">
    <source>
        <dbReference type="ARBA" id="ARBA00023274"/>
    </source>
</evidence>
<evidence type="ECO:0000256" key="4">
    <source>
        <dbReference type="ARBA" id="ARBA00022980"/>
    </source>
</evidence>
<protein>
    <recommendedName>
        <fullName evidence="6">40S ribosomal protein S4</fullName>
    </recommendedName>
</protein>
<keyword evidence="2 6" id="KW-0699">rRNA-binding</keyword>
<dbReference type="InterPro" id="IPR032277">
    <property type="entry name" value="Ribosomal_eS4_C"/>
</dbReference>
<dbReference type="Pfam" id="PF08071">
    <property type="entry name" value="RS4NT"/>
    <property type="match status" value="1"/>
</dbReference>
<dbReference type="Gene3D" id="3.10.290.10">
    <property type="entry name" value="RNA-binding S4 domain"/>
    <property type="match status" value="1"/>
</dbReference>
<dbReference type="Gene3D" id="2.40.50.740">
    <property type="match status" value="1"/>
</dbReference>
<dbReference type="AlphaFoldDB" id="F4Q9J7"/>
<dbReference type="GO" id="GO:0000822">
    <property type="term" value="F:inositol hexakisphosphate binding"/>
    <property type="evidence" value="ECO:0007669"/>
    <property type="project" value="EnsemblProtists"/>
</dbReference>
<dbReference type="InterPro" id="IPR038237">
    <property type="entry name" value="Ribosomal_eS4_central_sf"/>
</dbReference>
<keyword evidence="9" id="KW-1185">Reference proteome</keyword>
<proteinExistence type="inferred from homology"/>
<evidence type="ECO:0000259" key="7">
    <source>
        <dbReference type="SMART" id="SM00363"/>
    </source>
</evidence>
<name>F4Q9J7_CACFS</name>
<evidence type="ECO:0000313" key="8">
    <source>
        <dbReference type="EMBL" id="EGG15366.1"/>
    </source>
</evidence>
<evidence type="ECO:0000313" key="9">
    <source>
        <dbReference type="Proteomes" id="UP000007797"/>
    </source>
</evidence>
<dbReference type="OrthoDB" id="1109245at2759"/>
<dbReference type="InterPro" id="IPR018199">
    <property type="entry name" value="Ribosomal_eS4_N_CS"/>
</dbReference>
<gene>
    <name evidence="8" type="primary">rps4</name>
    <name evidence="8" type="ORF">DFA_10200</name>
</gene>
<dbReference type="Proteomes" id="UP000007797">
    <property type="component" value="Unassembled WGS sequence"/>
</dbReference>
<dbReference type="PROSITE" id="PS00528">
    <property type="entry name" value="RIBOSOMAL_S4E"/>
    <property type="match status" value="1"/>
</dbReference>
<dbReference type="FunFam" id="3.10.290.10:FF:000002">
    <property type="entry name" value="40S ribosomal protein S4"/>
    <property type="match status" value="1"/>
</dbReference>
<dbReference type="GeneID" id="14867106"/>
<dbReference type="InterPro" id="IPR013845">
    <property type="entry name" value="Ribosomal_eS4_central_region"/>
</dbReference>
<dbReference type="EMBL" id="GL883026">
    <property type="protein sequence ID" value="EGG15366.1"/>
    <property type="molecule type" value="Genomic_DNA"/>
</dbReference>
<comment type="similarity">
    <text evidence="1 6">Belongs to the eukaryotic ribosomal protein eS4 family.</text>
</comment>
<dbReference type="GO" id="GO:0030036">
    <property type="term" value="P:actin cytoskeleton organization"/>
    <property type="evidence" value="ECO:0007669"/>
    <property type="project" value="EnsemblProtists"/>
</dbReference>
<dbReference type="SMART" id="SM00363">
    <property type="entry name" value="S4"/>
    <property type="match status" value="1"/>
</dbReference>
<dbReference type="CDD" id="cd00165">
    <property type="entry name" value="S4"/>
    <property type="match status" value="1"/>
</dbReference>
<dbReference type="HAMAP" id="MF_00485">
    <property type="entry name" value="Ribosomal_eS4"/>
    <property type="match status" value="1"/>
</dbReference>
<evidence type="ECO:0000256" key="3">
    <source>
        <dbReference type="ARBA" id="ARBA00022884"/>
    </source>
</evidence>
<dbReference type="GO" id="GO:0003735">
    <property type="term" value="F:structural constituent of ribosome"/>
    <property type="evidence" value="ECO:0007669"/>
    <property type="project" value="UniProtKB-UniRule"/>
</dbReference>
<dbReference type="InterPro" id="IPR036986">
    <property type="entry name" value="S4_RNA-bd_sf"/>
</dbReference>
<dbReference type="Gene3D" id="2.30.30.30">
    <property type="match status" value="1"/>
</dbReference>
<dbReference type="GO" id="GO:0005856">
    <property type="term" value="C:cytoskeleton"/>
    <property type="evidence" value="ECO:0007669"/>
    <property type="project" value="EnsemblProtists"/>
</dbReference>